<name>A0A1X6Y814_9RHOB</name>
<sequence>MGQFDIVIIGQSGRIEAEALLLAASLRRHAPGFAGRLIVAEPQPGPLWSENPRMTDDGRAMLQDLGAEILPFENRHFGAAYPHGNKIEALAALPAAPFLFLDSDTLILGEIGSLPIDTLPPSASMRREATWPVPRPEWPGYTASWRSLYDRFGLDFETSLDPSWPEGVWTRYLYFNAGWFCGPDAHAFGARFLEYAVAIRDDPPAEIAAQPFDPWLDQVALPLVIHGLGGGRPGPALDGLDGALTCHYRSFPLLYARERDAVVEALERVAAPNRLKVLLKRHDPIRRMVYQRRGAKVRALFDRAALPPREREIRTILRAHGFWMR</sequence>
<proteinExistence type="predicted"/>
<dbReference type="AlphaFoldDB" id="A0A1X6Y814"/>
<organism evidence="2 3">
    <name type="scientific">Limimaricola soesokkakensis</name>
    <dbReference type="NCBI Taxonomy" id="1343159"/>
    <lineage>
        <taxon>Bacteria</taxon>
        <taxon>Pseudomonadati</taxon>
        <taxon>Pseudomonadota</taxon>
        <taxon>Alphaproteobacteria</taxon>
        <taxon>Rhodobacterales</taxon>
        <taxon>Paracoccaceae</taxon>
        <taxon>Limimaricola</taxon>
    </lineage>
</organism>
<evidence type="ECO:0000313" key="2">
    <source>
        <dbReference type="EMBL" id="SLN13677.1"/>
    </source>
</evidence>
<gene>
    <name evidence="1" type="ORF">CLV79_103290</name>
    <name evidence="2" type="ORF">LOS8367_00108</name>
</gene>
<dbReference type="OrthoDB" id="7684392at2"/>
<protein>
    <submittedName>
        <fullName evidence="2">Uncharacterized protein</fullName>
    </submittedName>
</protein>
<dbReference type="EMBL" id="FWFY01000001">
    <property type="protein sequence ID" value="SLN13677.1"/>
    <property type="molecule type" value="Genomic_DNA"/>
</dbReference>
<dbReference type="Proteomes" id="UP000193495">
    <property type="component" value="Unassembled WGS sequence"/>
</dbReference>
<evidence type="ECO:0000313" key="3">
    <source>
        <dbReference type="Proteomes" id="UP000193495"/>
    </source>
</evidence>
<dbReference type="RefSeq" id="WP_085894497.1">
    <property type="nucleotide sequence ID" value="NZ_FWFY01000001.1"/>
</dbReference>
<evidence type="ECO:0000313" key="1">
    <source>
        <dbReference type="EMBL" id="PSK87239.1"/>
    </source>
</evidence>
<dbReference type="EMBL" id="PYGB01000003">
    <property type="protein sequence ID" value="PSK87239.1"/>
    <property type="molecule type" value="Genomic_DNA"/>
</dbReference>
<accession>A0A1X6Y814</accession>
<reference evidence="2 3" key="1">
    <citation type="submission" date="2017-03" db="EMBL/GenBank/DDBJ databases">
        <authorList>
            <person name="Afonso C.L."/>
            <person name="Miller P.J."/>
            <person name="Scott M.A."/>
            <person name="Spackman E."/>
            <person name="Goraichik I."/>
            <person name="Dimitrov K.M."/>
            <person name="Suarez D.L."/>
            <person name="Swayne D.E."/>
        </authorList>
    </citation>
    <scope>NUCLEOTIDE SEQUENCE [LARGE SCALE GENOMIC DNA]</scope>
    <source>
        <strain evidence="2 3">CECT 8367</strain>
    </source>
</reference>
<dbReference type="Proteomes" id="UP000240624">
    <property type="component" value="Unassembled WGS sequence"/>
</dbReference>
<reference evidence="1 4" key="2">
    <citation type="submission" date="2018-03" db="EMBL/GenBank/DDBJ databases">
        <title>Genomic Encyclopedia of Archaeal and Bacterial Type Strains, Phase II (KMG-II): from individual species to whole genera.</title>
        <authorList>
            <person name="Goeker M."/>
        </authorList>
    </citation>
    <scope>NUCLEOTIDE SEQUENCE [LARGE SCALE GENOMIC DNA]</scope>
    <source>
        <strain evidence="1 4">DSM 29956</strain>
    </source>
</reference>
<keyword evidence="4" id="KW-1185">Reference proteome</keyword>
<evidence type="ECO:0000313" key="4">
    <source>
        <dbReference type="Proteomes" id="UP000240624"/>
    </source>
</evidence>